<reference evidence="1 2" key="1">
    <citation type="journal article" date="2019" name="Nat. Ecol. Evol.">
        <title>Megaphylogeny resolves global patterns of mushroom evolution.</title>
        <authorList>
            <person name="Varga T."/>
            <person name="Krizsan K."/>
            <person name="Foldi C."/>
            <person name="Dima B."/>
            <person name="Sanchez-Garcia M."/>
            <person name="Sanchez-Ramirez S."/>
            <person name="Szollosi G.J."/>
            <person name="Szarkandi J.G."/>
            <person name="Papp V."/>
            <person name="Albert L."/>
            <person name="Andreopoulos W."/>
            <person name="Angelini C."/>
            <person name="Antonin V."/>
            <person name="Barry K.W."/>
            <person name="Bougher N.L."/>
            <person name="Buchanan P."/>
            <person name="Buyck B."/>
            <person name="Bense V."/>
            <person name="Catcheside P."/>
            <person name="Chovatia M."/>
            <person name="Cooper J."/>
            <person name="Damon W."/>
            <person name="Desjardin D."/>
            <person name="Finy P."/>
            <person name="Geml J."/>
            <person name="Haridas S."/>
            <person name="Hughes K."/>
            <person name="Justo A."/>
            <person name="Karasinski D."/>
            <person name="Kautmanova I."/>
            <person name="Kiss B."/>
            <person name="Kocsube S."/>
            <person name="Kotiranta H."/>
            <person name="LaButti K.M."/>
            <person name="Lechner B.E."/>
            <person name="Liimatainen K."/>
            <person name="Lipzen A."/>
            <person name="Lukacs Z."/>
            <person name="Mihaltcheva S."/>
            <person name="Morgado L.N."/>
            <person name="Niskanen T."/>
            <person name="Noordeloos M.E."/>
            <person name="Ohm R.A."/>
            <person name="Ortiz-Santana B."/>
            <person name="Ovrebo C."/>
            <person name="Racz N."/>
            <person name="Riley R."/>
            <person name="Savchenko A."/>
            <person name="Shiryaev A."/>
            <person name="Soop K."/>
            <person name="Spirin V."/>
            <person name="Szebenyi C."/>
            <person name="Tomsovsky M."/>
            <person name="Tulloss R.E."/>
            <person name="Uehling J."/>
            <person name="Grigoriev I.V."/>
            <person name="Vagvolgyi C."/>
            <person name="Papp T."/>
            <person name="Martin F.M."/>
            <person name="Miettinen O."/>
            <person name="Hibbett D.S."/>
            <person name="Nagy L.G."/>
        </authorList>
    </citation>
    <scope>NUCLEOTIDE SEQUENCE [LARGE SCALE GENOMIC DNA]</scope>
    <source>
        <strain evidence="1 2">CBS 166.37</strain>
    </source>
</reference>
<gene>
    <name evidence="1" type="ORF">BDQ12DRAFT_735625</name>
</gene>
<dbReference type="EMBL" id="ML213603">
    <property type="protein sequence ID" value="TFK38542.1"/>
    <property type="molecule type" value="Genomic_DNA"/>
</dbReference>
<evidence type="ECO:0000313" key="2">
    <source>
        <dbReference type="Proteomes" id="UP000308652"/>
    </source>
</evidence>
<dbReference type="AlphaFoldDB" id="A0A5C3M070"/>
<name>A0A5C3M070_9AGAR</name>
<protein>
    <submittedName>
        <fullName evidence="1">Uncharacterized protein</fullName>
    </submittedName>
</protein>
<dbReference type="OrthoDB" id="10575060at2759"/>
<keyword evidence="2" id="KW-1185">Reference proteome</keyword>
<accession>A0A5C3M070</accession>
<sequence>MSLLSSSAPANIITPVDEDLRHELDLKNEPTHIGQHCFAIGEYSDVWKAKILGGEIVTLKVLRGASTSNTQFLTHLDGVGRW</sequence>
<organism evidence="1 2">
    <name type="scientific">Crucibulum laeve</name>
    <dbReference type="NCBI Taxonomy" id="68775"/>
    <lineage>
        <taxon>Eukaryota</taxon>
        <taxon>Fungi</taxon>
        <taxon>Dikarya</taxon>
        <taxon>Basidiomycota</taxon>
        <taxon>Agaricomycotina</taxon>
        <taxon>Agaricomycetes</taxon>
        <taxon>Agaricomycetidae</taxon>
        <taxon>Agaricales</taxon>
        <taxon>Agaricineae</taxon>
        <taxon>Nidulariaceae</taxon>
        <taxon>Crucibulum</taxon>
    </lineage>
</organism>
<dbReference type="Proteomes" id="UP000308652">
    <property type="component" value="Unassembled WGS sequence"/>
</dbReference>
<evidence type="ECO:0000313" key="1">
    <source>
        <dbReference type="EMBL" id="TFK38542.1"/>
    </source>
</evidence>
<proteinExistence type="predicted"/>